<evidence type="ECO:0000256" key="6">
    <source>
        <dbReference type="ARBA" id="ARBA00023136"/>
    </source>
</evidence>
<dbReference type="PROSITE" id="PS00211">
    <property type="entry name" value="ABC_TRANSPORTER_1"/>
    <property type="match status" value="1"/>
</dbReference>
<organism evidence="8 9">
    <name type="scientific">Hungatella hathewayi</name>
    <dbReference type="NCBI Taxonomy" id="154046"/>
    <lineage>
        <taxon>Bacteria</taxon>
        <taxon>Bacillati</taxon>
        <taxon>Bacillota</taxon>
        <taxon>Clostridia</taxon>
        <taxon>Lachnospirales</taxon>
        <taxon>Lachnospiraceae</taxon>
        <taxon>Hungatella</taxon>
    </lineage>
</organism>
<gene>
    <name evidence="8" type="ORF">CE91St55_38160</name>
</gene>
<name>A0AA37JHS0_9FIRM</name>
<dbReference type="GO" id="GO:0005886">
    <property type="term" value="C:plasma membrane"/>
    <property type="evidence" value="ECO:0007669"/>
    <property type="project" value="UniProtKB-SubCell"/>
</dbReference>
<dbReference type="RefSeq" id="WP_148510461.1">
    <property type="nucleotide sequence ID" value="NZ_BQNJ01000001.1"/>
</dbReference>
<dbReference type="EMBL" id="BQNJ01000001">
    <property type="protein sequence ID" value="GKH01835.1"/>
    <property type="molecule type" value="Genomic_DNA"/>
</dbReference>
<keyword evidence="5 8" id="KW-0067">ATP-binding</keyword>
<dbReference type="InterPro" id="IPR003439">
    <property type="entry name" value="ABC_transporter-like_ATP-bd"/>
</dbReference>
<dbReference type="InterPro" id="IPR017871">
    <property type="entry name" value="ABC_transporter-like_CS"/>
</dbReference>
<dbReference type="GO" id="GO:0015424">
    <property type="term" value="F:ABC-type amino acid transporter activity"/>
    <property type="evidence" value="ECO:0007669"/>
    <property type="project" value="InterPro"/>
</dbReference>
<dbReference type="SMART" id="SM00382">
    <property type="entry name" value="AAA"/>
    <property type="match status" value="1"/>
</dbReference>
<accession>A0AA37JHS0</accession>
<dbReference type="CDD" id="cd03262">
    <property type="entry name" value="ABC_HisP_GlnQ"/>
    <property type="match status" value="1"/>
</dbReference>
<keyword evidence="4" id="KW-0547">Nucleotide-binding</keyword>
<dbReference type="Pfam" id="PF00005">
    <property type="entry name" value="ABC_tran"/>
    <property type="match status" value="1"/>
</dbReference>
<keyword evidence="6" id="KW-0472">Membrane</keyword>
<dbReference type="InterPro" id="IPR030679">
    <property type="entry name" value="ABC_ATPase_HisP-typ"/>
</dbReference>
<evidence type="ECO:0000256" key="4">
    <source>
        <dbReference type="ARBA" id="ARBA00022741"/>
    </source>
</evidence>
<dbReference type="SUPFAM" id="SSF52540">
    <property type="entry name" value="P-loop containing nucleoside triphosphate hydrolases"/>
    <property type="match status" value="1"/>
</dbReference>
<dbReference type="PANTHER" id="PTHR43166:SF35">
    <property type="entry name" value="L-CYSTINE IMPORT ATP-BINDING PROTEIN TCYN"/>
    <property type="match status" value="1"/>
</dbReference>
<comment type="caution">
    <text evidence="8">The sequence shown here is derived from an EMBL/GenBank/DDBJ whole genome shotgun (WGS) entry which is preliminary data.</text>
</comment>
<evidence type="ECO:0000313" key="8">
    <source>
        <dbReference type="EMBL" id="GKH01835.1"/>
    </source>
</evidence>
<dbReference type="InterPro" id="IPR027417">
    <property type="entry name" value="P-loop_NTPase"/>
</dbReference>
<dbReference type="GO" id="GO:0016887">
    <property type="term" value="F:ATP hydrolysis activity"/>
    <property type="evidence" value="ECO:0007669"/>
    <property type="project" value="InterPro"/>
</dbReference>
<dbReference type="PIRSF" id="PIRSF039085">
    <property type="entry name" value="ABC_ATPase_HisP"/>
    <property type="match status" value="1"/>
</dbReference>
<evidence type="ECO:0000259" key="7">
    <source>
        <dbReference type="PROSITE" id="PS50893"/>
    </source>
</evidence>
<reference evidence="8" key="1">
    <citation type="submission" date="2022-01" db="EMBL/GenBank/DDBJ databases">
        <title>Novel bile acid biosynthetic pathways are enriched in the microbiome of centenarians.</title>
        <authorList>
            <person name="Sato Y."/>
            <person name="Atarashi K."/>
            <person name="Plichta R.D."/>
            <person name="Arai Y."/>
            <person name="Sasajima S."/>
            <person name="Kearney M.S."/>
            <person name="Suda W."/>
            <person name="Takeshita K."/>
            <person name="Sasaki T."/>
            <person name="Okamoto S."/>
            <person name="Skelly N.A."/>
            <person name="Okamura Y."/>
            <person name="Vlamakis H."/>
            <person name="Li Y."/>
            <person name="Tanoue T."/>
            <person name="Takei H."/>
            <person name="Nittono H."/>
            <person name="Narushima S."/>
            <person name="Irie J."/>
            <person name="Itoh H."/>
            <person name="Moriya K."/>
            <person name="Sugiura Y."/>
            <person name="Suematsu M."/>
            <person name="Moritoki N."/>
            <person name="Shibata S."/>
            <person name="Littman R.D."/>
            <person name="Fischbach A.M."/>
            <person name="Uwamino Y."/>
            <person name="Inoue T."/>
            <person name="Honda A."/>
            <person name="Hattori M."/>
            <person name="Murai T."/>
            <person name="Xavier J.R."/>
            <person name="Hirose N."/>
            <person name="Honda K."/>
        </authorList>
    </citation>
    <scope>NUCLEOTIDE SEQUENCE</scope>
    <source>
        <strain evidence="8">CE91-St55</strain>
    </source>
</reference>
<evidence type="ECO:0000256" key="1">
    <source>
        <dbReference type="ARBA" id="ARBA00004202"/>
    </source>
</evidence>
<keyword evidence="3" id="KW-1003">Cell membrane</keyword>
<dbReference type="InterPro" id="IPR050086">
    <property type="entry name" value="MetN_ABC_transporter-like"/>
</dbReference>
<dbReference type="AlphaFoldDB" id="A0AA37JHS0"/>
<protein>
    <submittedName>
        <fullName evidence="8">Polar amino acid ABC transporter ATP-binding protein</fullName>
    </submittedName>
</protein>
<dbReference type="PANTHER" id="PTHR43166">
    <property type="entry name" value="AMINO ACID IMPORT ATP-BINDING PROTEIN"/>
    <property type="match status" value="1"/>
</dbReference>
<keyword evidence="2" id="KW-0813">Transport</keyword>
<proteinExistence type="predicted"/>
<dbReference type="PROSITE" id="PS50893">
    <property type="entry name" value="ABC_TRANSPORTER_2"/>
    <property type="match status" value="1"/>
</dbReference>
<dbReference type="Gene3D" id="3.40.50.300">
    <property type="entry name" value="P-loop containing nucleotide triphosphate hydrolases"/>
    <property type="match status" value="1"/>
</dbReference>
<dbReference type="GO" id="GO:0005524">
    <property type="term" value="F:ATP binding"/>
    <property type="evidence" value="ECO:0007669"/>
    <property type="project" value="UniProtKB-KW"/>
</dbReference>
<sequence>MLAIRNLNKSFGSLHVLKDINLDLNKGEVMAIIGPSGTGKSTLLRCINYLEAPQSGTITIKDFHTDYGKIKKGEIRELRKHSSMVFQNYNLFKNKTTIQNVMEPLVVVQKMNKDEAEKIAEELLRKVGMLDKRDQYPSRLSGGQQQRVGIARAMSVSPDIILFDEPTSALDPELVGEVLTVIKDLSDQHCTMILVTHEMKFAEGAADQVVFMADGSIVEQGPPEQVLRDPKMERTRQFLKMAERQ</sequence>
<evidence type="ECO:0000313" key="9">
    <source>
        <dbReference type="Proteomes" id="UP001055091"/>
    </source>
</evidence>
<dbReference type="Proteomes" id="UP001055091">
    <property type="component" value="Unassembled WGS sequence"/>
</dbReference>
<evidence type="ECO:0000256" key="2">
    <source>
        <dbReference type="ARBA" id="ARBA00022448"/>
    </source>
</evidence>
<evidence type="ECO:0000256" key="3">
    <source>
        <dbReference type="ARBA" id="ARBA00022475"/>
    </source>
</evidence>
<dbReference type="InterPro" id="IPR003593">
    <property type="entry name" value="AAA+_ATPase"/>
</dbReference>
<feature type="domain" description="ABC transporter" evidence="7">
    <location>
        <begin position="2"/>
        <end position="239"/>
    </location>
</feature>
<comment type="subcellular location">
    <subcellularLocation>
        <location evidence="1">Cell membrane</location>
        <topology evidence="1">Peripheral membrane protein</topology>
    </subcellularLocation>
</comment>
<evidence type="ECO:0000256" key="5">
    <source>
        <dbReference type="ARBA" id="ARBA00022840"/>
    </source>
</evidence>